<proteinExistence type="predicted"/>
<comment type="caution">
    <text evidence="1">The sequence shown here is derived from an EMBL/GenBank/DDBJ whole genome shotgun (WGS) entry which is preliminary data.</text>
</comment>
<evidence type="ECO:0000313" key="2">
    <source>
        <dbReference type="Proteomes" id="UP000024635"/>
    </source>
</evidence>
<name>A0A016VGD4_9BILA</name>
<dbReference type="OrthoDB" id="5885577at2759"/>
<reference evidence="2" key="1">
    <citation type="journal article" date="2015" name="Nat. Genet.">
        <title>The genome and transcriptome of the zoonotic hookworm Ancylostoma ceylanicum identify infection-specific gene families.</title>
        <authorList>
            <person name="Schwarz E.M."/>
            <person name="Hu Y."/>
            <person name="Antoshechkin I."/>
            <person name="Miller M.M."/>
            <person name="Sternberg P.W."/>
            <person name="Aroian R.V."/>
        </authorList>
    </citation>
    <scope>NUCLEOTIDE SEQUENCE</scope>
    <source>
        <strain evidence="2">HY135</strain>
    </source>
</reference>
<dbReference type="EMBL" id="JARK01001346">
    <property type="protein sequence ID" value="EYC26366.1"/>
    <property type="molecule type" value="Genomic_DNA"/>
</dbReference>
<dbReference type="Proteomes" id="UP000024635">
    <property type="component" value="Unassembled WGS sequence"/>
</dbReference>
<accession>A0A016VGD4</accession>
<keyword evidence="2" id="KW-1185">Reference proteome</keyword>
<dbReference type="AlphaFoldDB" id="A0A016VGD4"/>
<sequence>MLDRMAHRRPPPTILDADAAERLAEMHDFEELDSIDKDYHKLVAAINSTKDGCRKKKPNHSTPRITEETRQLFEKRRNLKRTTHRNLEMTLLNRVCRERVAKDHEAFTRKILMEAAESRTSIKLLVS</sequence>
<protein>
    <submittedName>
        <fullName evidence="1">Uncharacterized protein</fullName>
    </submittedName>
</protein>
<evidence type="ECO:0000313" key="1">
    <source>
        <dbReference type="EMBL" id="EYC26366.1"/>
    </source>
</evidence>
<organism evidence="1 2">
    <name type="scientific">Ancylostoma ceylanicum</name>
    <dbReference type="NCBI Taxonomy" id="53326"/>
    <lineage>
        <taxon>Eukaryota</taxon>
        <taxon>Metazoa</taxon>
        <taxon>Ecdysozoa</taxon>
        <taxon>Nematoda</taxon>
        <taxon>Chromadorea</taxon>
        <taxon>Rhabditida</taxon>
        <taxon>Rhabditina</taxon>
        <taxon>Rhabditomorpha</taxon>
        <taxon>Strongyloidea</taxon>
        <taxon>Ancylostomatidae</taxon>
        <taxon>Ancylostomatinae</taxon>
        <taxon>Ancylostoma</taxon>
    </lineage>
</organism>
<gene>
    <name evidence="1" type="primary">Acey_s0010.g1117</name>
    <name evidence="1" type="ORF">Y032_0010g1117</name>
</gene>